<comment type="pathway">
    <text evidence="2 9">Glycan biosynthesis; glycogen biosynthesis.</text>
</comment>
<evidence type="ECO:0000256" key="7">
    <source>
        <dbReference type="ARBA" id="ARBA00023056"/>
    </source>
</evidence>
<proteinExistence type="inferred from homology"/>
<dbReference type="Pfam" id="PF22019">
    <property type="entry name" value="GlgB_N"/>
    <property type="match status" value="1"/>
</dbReference>
<dbReference type="Gene3D" id="3.20.20.80">
    <property type="entry name" value="Glycosidases"/>
    <property type="match status" value="1"/>
</dbReference>
<comment type="subunit">
    <text evidence="9">Monomer.</text>
</comment>
<evidence type="ECO:0000256" key="2">
    <source>
        <dbReference type="ARBA" id="ARBA00004964"/>
    </source>
</evidence>
<dbReference type="HAMAP" id="MF_00685">
    <property type="entry name" value="GlgB"/>
    <property type="match status" value="1"/>
</dbReference>
<dbReference type="CDD" id="cd02855">
    <property type="entry name" value="E_set_GBE_prok_N"/>
    <property type="match status" value="1"/>
</dbReference>
<dbReference type="GO" id="GO:0005978">
    <property type="term" value="P:glycogen biosynthetic process"/>
    <property type="evidence" value="ECO:0007669"/>
    <property type="project" value="UniProtKB-UniRule"/>
</dbReference>
<evidence type="ECO:0000313" key="13">
    <source>
        <dbReference type="Proteomes" id="UP000515743"/>
    </source>
</evidence>
<dbReference type="Pfam" id="PF00128">
    <property type="entry name" value="Alpha-amylase"/>
    <property type="match status" value="1"/>
</dbReference>
<evidence type="ECO:0000256" key="4">
    <source>
        <dbReference type="ARBA" id="ARBA00022600"/>
    </source>
</evidence>
<keyword evidence="4 9" id="KW-0321">Glycogen metabolism</keyword>
<keyword evidence="6 9" id="KW-0808">Transferase</keyword>
<keyword evidence="13" id="KW-1185">Reference proteome</keyword>
<keyword evidence="7 9" id="KW-0320">Glycogen biosynthesis</keyword>
<dbReference type="AlphaFoldDB" id="A0A7G7CP88"/>
<dbReference type="InterPro" id="IPR014756">
    <property type="entry name" value="Ig_E-set"/>
</dbReference>
<dbReference type="InterPro" id="IPR006048">
    <property type="entry name" value="A-amylase/branching_C"/>
</dbReference>
<dbReference type="NCBIfam" id="TIGR01515">
    <property type="entry name" value="branching_enzym"/>
    <property type="match status" value="1"/>
</dbReference>
<dbReference type="InterPro" id="IPR054169">
    <property type="entry name" value="GlgB_N"/>
</dbReference>
<comment type="catalytic activity">
    <reaction evidence="1 9">
        <text>Transfers a segment of a (1-&gt;4)-alpha-D-glucan chain to a primary hydroxy group in a similar glucan chain.</text>
        <dbReference type="EC" id="2.4.1.18"/>
    </reaction>
</comment>
<name>A0A7G7CP88_9CORY</name>
<accession>A0A7G7CP88</accession>
<dbReference type="PANTHER" id="PTHR43651:SF3">
    <property type="entry name" value="1,4-ALPHA-GLUCAN-BRANCHING ENZYME"/>
    <property type="match status" value="1"/>
</dbReference>
<dbReference type="Pfam" id="PF02806">
    <property type="entry name" value="Alpha-amylase_C"/>
    <property type="match status" value="1"/>
</dbReference>
<gene>
    <name evidence="9 12" type="primary">glgB</name>
    <name evidence="12" type="ORF">H0194_10290</name>
</gene>
<comment type="similarity">
    <text evidence="3 9">Belongs to the glycosyl hydrolase 13 family. GlgB subfamily.</text>
</comment>
<dbReference type="SUPFAM" id="SSF51445">
    <property type="entry name" value="(Trans)glycosidases"/>
    <property type="match status" value="1"/>
</dbReference>
<evidence type="ECO:0000259" key="11">
    <source>
        <dbReference type="SMART" id="SM00642"/>
    </source>
</evidence>
<dbReference type="EC" id="2.4.1.18" evidence="9"/>
<dbReference type="InterPro" id="IPR013780">
    <property type="entry name" value="Glyco_hydro_b"/>
</dbReference>
<dbReference type="Gene3D" id="2.60.40.1180">
    <property type="entry name" value="Golgi alpha-mannosidase II"/>
    <property type="match status" value="1"/>
</dbReference>
<evidence type="ECO:0000256" key="1">
    <source>
        <dbReference type="ARBA" id="ARBA00000826"/>
    </source>
</evidence>
<dbReference type="SUPFAM" id="SSF51011">
    <property type="entry name" value="Glycosyl hydrolase domain"/>
    <property type="match status" value="1"/>
</dbReference>
<evidence type="ECO:0000256" key="5">
    <source>
        <dbReference type="ARBA" id="ARBA00022676"/>
    </source>
</evidence>
<feature type="active site" description="Nucleophile" evidence="9 10">
    <location>
        <position position="422"/>
    </location>
</feature>
<dbReference type="PIRSF" id="PIRSF000463">
    <property type="entry name" value="GlgB"/>
    <property type="match status" value="1"/>
</dbReference>
<dbReference type="InterPro" id="IPR017853">
    <property type="entry name" value="GH"/>
</dbReference>
<dbReference type="InterPro" id="IPR013783">
    <property type="entry name" value="Ig-like_fold"/>
</dbReference>
<feature type="active site" description="Proton donor" evidence="9 10">
    <location>
        <position position="473"/>
    </location>
</feature>
<dbReference type="NCBIfam" id="NF008967">
    <property type="entry name" value="PRK12313.1"/>
    <property type="match status" value="1"/>
</dbReference>
<dbReference type="GO" id="GO:0003844">
    <property type="term" value="F:1,4-alpha-glucan branching enzyme activity"/>
    <property type="evidence" value="ECO:0007669"/>
    <property type="project" value="UniProtKB-UniRule"/>
</dbReference>
<dbReference type="InterPro" id="IPR037439">
    <property type="entry name" value="Branching_enzy"/>
</dbReference>
<dbReference type="FunFam" id="3.20.20.80:FF:000003">
    <property type="entry name" value="1,4-alpha-glucan branching enzyme GlgB"/>
    <property type="match status" value="1"/>
</dbReference>
<dbReference type="RefSeq" id="WP_185175778.1">
    <property type="nucleotide sequence ID" value="NZ_CP059404.1"/>
</dbReference>
<keyword evidence="8 9" id="KW-0119">Carbohydrate metabolism</keyword>
<dbReference type="EMBL" id="CP059404">
    <property type="protein sequence ID" value="QNE89404.1"/>
    <property type="molecule type" value="Genomic_DNA"/>
</dbReference>
<evidence type="ECO:0000313" key="12">
    <source>
        <dbReference type="EMBL" id="QNE89404.1"/>
    </source>
</evidence>
<dbReference type="InterPro" id="IPR044143">
    <property type="entry name" value="GlgB_N_E_set_prok"/>
</dbReference>
<evidence type="ECO:0000256" key="8">
    <source>
        <dbReference type="ARBA" id="ARBA00023277"/>
    </source>
</evidence>
<protein>
    <recommendedName>
        <fullName evidence="9">1,4-alpha-glucan branching enzyme GlgB</fullName>
        <ecNumber evidence="9">2.4.1.18</ecNumber>
    </recommendedName>
    <alternativeName>
        <fullName evidence="9">1,4-alpha-D-glucan:1,4-alpha-D-glucan 6-glucosyl-transferase</fullName>
    </alternativeName>
    <alternativeName>
        <fullName evidence="9">Alpha-(1-&gt;4)-glucan branching enzyme</fullName>
    </alternativeName>
    <alternativeName>
        <fullName evidence="9">Glycogen branching enzyme</fullName>
        <shortName evidence="9">BE</shortName>
    </alternativeName>
</protein>
<dbReference type="Proteomes" id="UP000515743">
    <property type="component" value="Chromosome"/>
</dbReference>
<dbReference type="InterPro" id="IPR006407">
    <property type="entry name" value="GlgB"/>
</dbReference>
<comment type="function">
    <text evidence="9">Catalyzes the formation of the alpha-1,6-glucosidic linkages in glycogen by scission of a 1,4-alpha-linked oligosaccharide from growing alpha-1,4-glucan chains and the subsequent attachment of the oligosaccharide to the alpha-1,6 position.</text>
</comment>
<reference evidence="12 13" key="1">
    <citation type="submission" date="2020-07" db="EMBL/GenBank/DDBJ databases">
        <title>Complete genome and description of Corynebacterium incognita strain Marseille-Q3630 sp. nov.</title>
        <authorList>
            <person name="Boxberger M."/>
        </authorList>
    </citation>
    <scope>NUCLEOTIDE SEQUENCE [LARGE SCALE GENOMIC DNA]</scope>
    <source>
        <strain evidence="12 13">Marseille-Q3630</strain>
    </source>
</reference>
<evidence type="ECO:0000256" key="3">
    <source>
        <dbReference type="ARBA" id="ARBA00009000"/>
    </source>
</evidence>
<dbReference type="GO" id="GO:0005829">
    <property type="term" value="C:cytosol"/>
    <property type="evidence" value="ECO:0007669"/>
    <property type="project" value="TreeGrafter"/>
</dbReference>
<evidence type="ECO:0000256" key="6">
    <source>
        <dbReference type="ARBA" id="ARBA00022679"/>
    </source>
</evidence>
<dbReference type="Pfam" id="PF02922">
    <property type="entry name" value="CBM_48"/>
    <property type="match status" value="1"/>
</dbReference>
<dbReference type="CDD" id="cd11322">
    <property type="entry name" value="AmyAc_Glg_BE"/>
    <property type="match status" value="1"/>
</dbReference>
<dbReference type="Gene3D" id="2.60.40.10">
    <property type="entry name" value="Immunoglobulins"/>
    <property type="match status" value="2"/>
</dbReference>
<dbReference type="InterPro" id="IPR004193">
    <property type="entry name" value="Glyco_hydro_13_N"/>
</dbReference>
<feature type="domain" description="Glycosyl hydrolase family 13 catalytic" evidence="11">
    <location>
        <begin position="270"/>
        <end position="622"/>
    </location>
</feature>
<dbReference type="KEGG" id="cik:H0194_10290"/>
<sequence length="743" mass="82886">MTSPHSSAPVPAASDAAVPDALRPFPEDAQRLAQCQHHDPHGVYGWHAMDNGSLIRTRQPGAEKVEVALESGKVLPMVALGEELWAVELDDANKPDYRLRVTYPGREAVEVADPYHFLPSVGAMDLHLIGEGRHERLWEVLGANVTTYTTAMGEVSGTAFAVWAPHAKGVAVVGHFCGWNPIQYPMRALGSTGVWEVFVPGIGAGEHYKFAVQTSAGHRVDHADPLAKASACPPETTSVIAPPAGTYQWQDNAWMGARGSLDPQPMSVYEVHVGSWKKDSNYHTMREELIPYLVEHGFTHVELLPVAEHPFGGSWGYQVTGYYAPSARWGSPDDLRAFIDACHQEGIGVIVDWVPAHFPKDEWALGRFDGEACYEHPDPRRGEQSDWGTYVFDFGRNEVRNFLVANALYWAEEFHIDGLRVDAVASMLYLDYSRDEWLPNIHGGRENLEAVQFLQETNATLHRTHPGVMTIAEESTSWPGVTAPTHEGGLGFDFKWNMGWMNDTLEYFTLDPIYRGYHHNDITFSLVYAYSERFVLPFSHDEVVHGKGSLWDRMPGDTWNKAAGLRSLFGYMFSHPGKNLMFMGCELGQPTEWAEGDSVGWWALEGWESEYHRGIKRLVKDINAIYRSTPALYTQDDKPEGFQWIKGDDAANNLLAYLRWGSQGEALLAVVNLSGSSHPEYRFGVPLHGEWEMVLNTDDSVYEGAGNDLPRQIHGSAEGWDGQPHSLTVHAPANSVQWYAFRG</sequence>
<dbReference type="InterPro" id="IPR006047">
    <property type="entry name" value="GH13_cat_dom"/>
</dbReference>
<dbReference type="SUPFAM" id="SSF81296">
    <property type="entry name" value="E set domains"/>
    <property type="match status" value="2"/>
</dbReference>
<dbReference type="GO" id="GO:0043169">
    <property type="term" value="F:cation binding"/>
    <property type="evidence" value="ECO:0007669"/>
    <property type="project" value="InterPro"/>
</dbReference>
<keyword evidence="5 9" id="KW-0328">Glycosyltransferase</keyword>
<evidence type="ECO:0000256" key="9">
    <source>
        <dbReference type="HAMAP-Rule" id="MF_00685"/>
    </source>
</evidence>
<dbReference type="UniPathway" id="UPA00164"/>
<organism evidence="12 13">
    <name type="scientific">Corynebacterium incognita</name>
    <dbReference type="NCBI Taxonomy" id="2754725"/>
    <lineage>
        <taxon>Bacteria</taxon>
        <taxon>Bacillati</taxon>
        <taxon>Actinomycetota</taxon>
        <taxon>Actinomycetes</taxon>
        <taxon>Mycobacteriales</taxon>
        <taxon>Corynebacteriaceae</taxon>
        <taxon>Corynebacterium</taxon>
    </lineage>
</organism>
<dbReference type="GO" id="GO:0004553">
    <property type="term" value="F:hydrolase activity, hydrolyzing O-glycosyl compounds"/>
    <property type="evidence" value="ECO:0007669"/>
    <property type="project" value="InterPro"/>
</dbReference>
<dbReference type="SMART" id="SM00642">
    <property type="entry name" value="Aamy"/>
    <property type="match status" value="1"/>
</dbReference>
<evidence type="ECO:0000256" key="10">
    <source>
        <dbReference type="PIRSR" id="PIRSR000463-1"/>
    </source>
</evidence>
<dbReference type="NCBIfam" id="NF003811">
    <property type="entry name" value="PRK05402.1"/>
    <property type="match status" value="1"/>
</dbReference>
<dbReference type="PANTHER" id="PTHR43651">
    <property type="entry name" value="1,4-ALPHA-GLUCAN-BRANCHING ENZYME"/>
    <property type="match status" value="1"/>
</dbReference>